<organism evidence="2 3">
    <name type="scientific">Polarella glacialis</name>
    <name type="common">Dinoflagellate</name>
    <dbReference type="NCBI Taxonomy" id="89957"/>
    <lineage>
        <taxon>Eukaryota</taxon>
        <taxon>Sar</taxon>
        <taxon>Alveolata</taxon>
        <taxon>Dinophyceae</taxon>
        <taxon>Suessiales</taxon>
        <taxon>Suessiaceae</taxon>
        <taxon>Polarella</taxon>
    </lineage>
</organism>
<dbReference type="GO" id="GO:0070939">
    <property type="term" value="C:Dsl1/NZR complex"/>
    <property type="evidence" value="ECO:0007669"/>
    <property type="project" value="InterPro"/>
</dbReference>
<name>A0A813LDU2_POLGL</name>
<proteinExistence type="predicted"/>
<evidence type="ECO:0000313" key="3">
    <source>
        <dbReference type="Proteomes" id="UP000626109"/>
    </source>
</evidence>
<dbReference type="PANTHER" id="PTHR13520">
    <property type="entry name" value="RAD50-INTERACTING PROTEIN 1 RINT-1"/>
    <property type="match status" value="1"/>
</dbReference>
<protein>
    <submittedName>
        <fullName evidence="2">Uncharacterized protein</fullName>
    </submittedName>
</protein>
<dbReference type="InterPro" id="IPR007528">
    <property type="entry name" value="RINT1_Tip20"/>
</dbReference>
<dbReference type="EMBL" id="CAJNNW010035274">
    <property type="protein sequence ID" value="CAE8726745.1"/>
    <property type="molecule type" value="Genomic_DNA"/>
</dbReference>
<comment type="caution">
    <text evidence="2">The sequence shown here is derived from an EMBL/GenBank/DDBJ whole genome shotgun (WGS) entry which is preliminary data.</text>
</comment>
<feature type="compositionally biased region" description="Basic and acidic residues" evidence="1">
    <location>
        <begin position="7"/>
        <end position="29"/>
    </location>
</feature>
<sequence length="636" mass="67290">MGRVQRVAKELQRMEEADAKGKKAKKGEGEAEEAPWASQALASPLIARFRHHFCRPEGDLCRMDKPEWAFRYLIELASDHTAELDRWAKESSESGARSAEDATLQARELSEGLAVALAAEACLFVRTRLPLLASDLEARPTLLHMMHHFVSFHGDIVSAGGPAAGAAAFADFEANRSFEVDVQGAEAQASASQRASGSRGGLVGVRLIKGLSQLAARTEEPASPSHSPEAVAVSLGFLDAWASADADFVTAKLSAALGPAGNSWRPRPLRHIGARPGGGSGGPEAAELANLLADLFLRAGERGSCLAGETSCKAYCSCVLEPGLRQVLSAIKAKWNALGDALEEAKESALLVETLQEICIFLDGFPLATHMSAAVDEAGEMRLAVLEKLAGSLEELTKASLRSLRSESSVFSFRMGKQLQLLARWLRPENFRAVGRSGAAKLGSFLFGQLRRQAPFANEVEAELFAANCRDDLGGLLATLLDPSDLSPLQPVWESCVLLMLPGDVAAQTLTALQHVARISPSLTIRDATEPPSNDVLERKQAEALAFAGVSVLPAADVMTVLKKRADMVAAGFEEQDTPFSVKVIKTAIVSTRFCPTLAGGAGRLVAGRLRSTFDAAAGFAASAAADVDAAVSASA</sequence>
<evidence type="ECO:0000313" key="2">
    <source>
        <dbReference type="EMBL" id="CAE8726745.1"/>
    </source>
</evidence>
<gene>
    <name evidence="2" type="ORF">PGLA2088_LOCUS44585</name>
</gene>
<dbReference type="GO" id="GO:0006888">
    <property type="term" value="P:endoplasmic reticulum to Golgi vesicle-mediated transport"/>
    <property type="evidence" value="ECO:0007669"/>
    <property type="project" value="InterPro"/>
</dbReference>
<feature type="region of interest" description="Disordered" evidence="1">
    <location>
        <begin position="1"/>
        <end position="34"/>
    </location>
</feature>
<dbReference type="GO" id="GO:0060628">
    <property type="term" value="P:regulation of ER to Golgi vesicle-mediated transport"/>
    <property type="evidence" value="ECO:0007669"/>
    <property type="project" value="TreeGrafter"/>
</dbReference>
<dbReference type="GO" id="GO:0006890">
    <property type="term" value="P:retrograde vesicle-mediated transport, Golgi to endoplasmic reticulum"/>
    <property type="evidence" value="ECO:0007669"/>
    <property type="project" value="InterPro"/>
</dbReference>
<reference evidence="2" key="1">
    <citation type="submission" date="2021-02" db="EMBL/GenBank/DDBJ databases">
        <authorList>
            <person name="Dougan E. K."/>
            <person name="Rhodes N."/>
            <person name="Thang M."/>
            <person name="Chan C."/>
        </authorList>
    </citation>
    <scope>NUCLEOTIDE SEQUENCE</scope>
</reference>
<dbReference type="AlphaFoldDB" id="A0A813LDU2"/>
<evidence type="ECO:0000256" key="1">
    <source>
        <dbReference type="SAM" id="MobiDB-lite"/>
    </source>
</evidence>
<dbReference type="Proteomes" id="UP000626109">
    <property type="component" value="Unassembled WGS sequence"/>
</dbReference>
<accession>A0A813LDU2</accession>
<dbReference type="PANTHER" id="PTHR13520:SF0">
    <property type="entry name" value="RAD50-INTERACTING PROTEIN 1"/>
    <property type="match status" value="1"/>
</dbReference>